<keyword evidence="3" id="KW-1185">Reference proteome</keyword>
<feature type="chain" id="PRO_5045749199" evidence="1">
    <location>
        <begin position="21"/>
        <end position="97"/>
    </location>
</feature>
<organism evidence="2 3">
    <name type="scientific">Dunaliella salina</name>
    <name type="common">Green alga</name>
    <name type="synonym">Protococcus salinus</name>
    <dbReference type="NCBI Taxonomy" id="3046"/>
    <lineage>
        <taxon>Eukaryota</taxon>
        <taxon>Viridiplantae</taxon>
        <taxon>Chlorophyta</taxon>
        <taxon>core chlorophytes</taxon>
        <taxon>Chlorophyceae</taxon>
        <taxon>CS clade</taxon>
        <taxon>Chlamydomonadales</taxon>
        <taxon>Dunaliellaceae</taxon>
        <taxon>Dunaliella</taxon>
    </lineage>
</organism>
<proteinExistence type="predicted"/>
<feature type="signal peptide" evidence="1">
    <location>
        <begin position="1"/>
        <end position="20"/>
    </location>
</feature>
<reference evidence="2" key="1">
    <citation type="submission" date="2017-08" db="EMBL/GenBank/DDBJ databases">
        <authorList>
            <person name="Polle J.E."/>
            <person name="Barry K."/>
            <person name="Cushman J."/>
            <person name="Schmutz J."/>
            <person name="Tran D."/>
            <person name="Hathwaick L.T."/>
            <person name="Yim W.C."/>
            <person name="Jenkins J."/>
            <person name="Mckie-Krisberg Z.M."/>
            <person name="Prochnik S."/>
            <person name="Lindquist E."/>
            <person name="Dockter R.B."/>
            <person name="Adam C."/>
            <person name="Molina H."/>
            <person name="Bunkerborg J."/>
            <person name="Jin E."/>
            <person name="Buchheim M."/>
            <person name="Magnuson J."/>
        </authorList>
    </citation>
    <scope>NUCLEOTIDE SEQUENCE</scope>
    <source>
        <strain evidence="2">CCAP 19/18</strain>
    </source>
</reference>
<keyword evidence="1" id="KW-0732">Signal</keyword>
<protein>
    <submittedName>
        <fullName evidence="2">Seleno protein M2</fullName>
    </submittedName>
</protein>
<dbReference type="SUPFAM" id="SSF52833">
    <property type="entry name" value="Thioredoxin-like"/>
    <property type="match status" value="1"/>
</dbReference>
<gene>
    <name evidence="2" type="ORF">DUNSADRAFT_3659</name>
</gene>
<evidence type="ECO:0000256" key="1">
    <source>
        <dbReference type="SAM" id="SignalP"/>
    </source>
</evidence>
<dbReference type="Gene3D" id="3.40.30.50">
    <property type="entry name" value="Sep15/SelM thioredoxin-like domain, active-site redox motif"/>
    <property type="match status" value="1"/>
</dbReference>
<dbReference type="InterPro" id="IPR036249">
    <property type="entry name" value="Thioredoxin-like_sf"/>
</dbReference>
<dbReference type="EMBL" id="MU069597">
    <property type="protein sequence ID" value="KAF5837938.1"/>
    <property type="molecule type" value="Genomic_DNA"/>
</dbReference>
<evidence type="ECO:0000313" key="2">
    <source>
        <dbReference type="EMBL" id="KAF5837938.1"/>
    </source>
</evidence>
<sequence>MKPSFLLLSVLFALLLGTLGNSNDKVHSAKFVSCGVQKGHYGPQVTVQFIPGRTPELFTYRQDGTEIQQMFVDKLDFNDLHTLITSLNIGFKREEGH</sequence>
<accession>A0ABQ7GTL2</accession>
<evidence type="ECO:0000313" key="3">
    <source>
        <dbReference type="Proteomes" id="UP000815325"/>
    </source>
</evidence>
<dbReference type="Proteomes" id="UP000815325">
    <property type="component" value="Unassembled WGS sequence"/>
</dbReference>
<comment type="caution">
    <text evidence="2">The sequence shown here is derived from an EMBL/GenBank/DDBJ whole genome shotgun (WGS) entry which is preliminary data.</text>
</comment>
<dbReference type="InterPro" id="IPR038219">
    <property type="entry name" value="Sep15/SelM_sf"/>
</dbReference>
<name>A0ABQ7GTL2_DUNSA</name>